<name>A0A1G8IAN5_9BACI</name>
<dbReference type="Proteomes" id="UP000199017">
    <property type="component" value="Unassembled WGS sequence"/>
</dbReference>
<keyword evidence="2" id="KW-1185">Reference proteome</keyword>
<reference evidence="1 2" key="1">
    <citation type="submission" date="2016-10" db="EMBL/GenBank/DDBJ databases">
        <authorList>
            <person name="de Groot N.N."/>
        </authorList>
    </citation>
    <scope>NUCLEOTIDE SEQUENCE [LARGE SCALE GENOMIC DNA]</scope>
    <source>
        <strain evidence="2">P4B,CCM 7963,CECT 7998,DSM 25260,IBRC-M 10614,KCTC 13821</strain>
    </source>
</reference>
<evidence type="ECO:0000313" key="1">
    <source>
        <dbReference type="EMBL" id="SDI15966.1"/>
    </source>
</evidence>
<accession>A0A1G8IAN5</accession>
<sequence length="79" mass="9229">MYCRTFFFILSVRQFTCIYALSSPLSLAGKPIFSMVSSRALFMIYLSIDYELKGDLKNHNHYLSEHQDCLVQTQIRRNG</sequence>
<dbReference type="AlphaFoldDB" id="A0A1G8IAN5"/>
<organism evidence="1 2">
    <name type="scientific">Alteribacillus bidgolensis</name>
    <dbReference type="NCBI Taxonomy" id="930129"/>
    <lineage>
        <taxon>Bacteria</taxon>
        <taxon>Bacillati</taxon>
        <taxon>Bacillota</taxon>
        <taxon>Bacilli</taxon>
        <taxon>Bacillales</taxon>
        <taxon>Bacillaceae</taxon>
        <taxon>Alteribacillus</taxon>
    </lineage>
</organism>
<dbReference type="EMBL" id="FNDU01000005">
    <property type="protein sequence ID" value="SDI15966.1"/>
    <property type="molecule type" value="Genomic_DNA"/>
</dbReference>
<evidence type="ECO:0000313" key="2">
    <source>
        <dbReference type="Proteomes" id="UP000199017"/>
    </source>
</evidence>
<protein>
    <submittedName>
        <fullName evidence="1">Uncharacterized protein</fullName>
    </submittedName>
</protein>
<gene>
    <name evidence="1" type="ORF">SAMN05216352_105112</name>
</gene>
<proteinExistence type="predicted"/>